<dbReference type="Proteomes" id="UP000801864">
    <property type="component" value="Unassembled WGS sequence"/>
</dbReference>
<reference evidence="7 8" key="1">
    <citation type="submission" date="2018-06" db="EMBL/GenBank/DDBJ databases">
        <title>Genome analysis of cellulolytic fungus Trichoderma lentiforme CFAM-422.</title>
        <authorList>
            <person name="Steindorff A.S."/>
            <person name="Formighieri E.F."/>
            <person name="Midorikawa G.E.O."/>
            <person name="Tamietti M.S."/>
            <person name="Ramos E.Z."/>
            <person name="Silva A.S."/>
            <person name="Bon E.P.S."/>
            <person name="Mendes T.D."/>
            <person name="Damaso M.C.T."/>
            <person name="Favaro L.C.L."/>
        </authorList>
    </citation>
    <scope>NUCLEOTIDE SEQUENCE [LARGE SCALE GENOMIC DNA]</scope>
    <source>
        <strain evidence="7 8">CFAM-422</strain>
    </source>
</reference>
<evidence type="ECO:0000313" key="7">
    <source>
        <dbReference type="EMBL" id="KAF3077234.1"/>
    </source>
</evidence>
<keyword evidence="8" id="KW-1185">Reference proteome</keyword>
<feature type="transmembrane region" description="Helical" evidence="6">
    <location>
        <begin position="62"/>
        <end position="82"/>
    </location>
</feature>
<dbReference type="EMBL" id="QLNT01000001">
    <property type="protein sequence ID" value="KAF3077234.1"/>
    <property type="molecule type" value="Genomic_DNA"/>
</dbReference>
<dbReference type="PANTHER" id="PTHR31123">
    <property type="entry name" value="ACCUMULATION OF DYADS PROTEIN 2-RELATED"/>
    <property type="match status" value="1"/>
</dbReference>
<organism evidence="7 8">
    <name type="scientific">Trichoderma lentiforme</name>
    <dbReference type="NCBI Taxonomy" id="1567552"/>
    <lineage>
        <taxon>Eukaryota</taxon>
        <taxon>Fungi</taxon>
        <taxon>Dikarya</taxon>
        <taxon>Ascomycota</taxon>
        <taxon>Pezizomycotina</taxon>
        <taxon>Sordariomycetes</taxon>
        <taxon>Hypocreomycetidae</taxon>
        <taxon>Hypocreales</taxon>
        <taxon>Hypocreaceae</taxon>
        <taxon>Trichoderma</taxon>
    </lineage>
</organism>
<sequence length="271" mass="29138">MTVYESIKVPTDGNMSGNSDQIECVRTNTSVAIPIEVFERRYLAPQLPKADWYKRLGNPTPLGLVGFLMGATPLACTLMGWGGSGGGGVATIGFTYFFGGLLQLIASVLEFILGNTFPFVVFGSFGAFWVGFGATQTPSFNAQGFFQSGQDGTDISEFYASYAFGLIFTAVLVAIYTICATRLNVVFVCLFFTLTLALICLAVSYWSIAHGNDVVGGRLSKTGGALTFVVCFLAWYYLIGLMLDAVNFPLRVPVGDLTGRLAREKTSDEAV</sequence>
<evidence type="ECO:0000256" key="6">
    <source>
        <dbReference type="SAM" id="Phobius"/>
    </source>
</evidence>
<dbReference type="PANTHER" id="PTHR31123:SF4">
    <property type="entry name" value="PROTEIN ALCS"/>
    <property type="match status" value="1"/>
</dbReference>
<evidence type="ECO:0000256" key="5">
    <source>
        <dbReference type="ARBA" id="ARBA00023136"/>
    </source>
</evidence>
<evidence type="ECO:0000256" key="4">
    <source>
        <dbReference type="ARBA" id="ARBA00022989"/>
    </source>
</evidence>
<dbReference type="GO" id="GO:0005886">
    <property type="term" value="C:plasma membrane"/>
    <property type="evidence" value="ECO:0007669"/>
    <property type="project" value="TreeGrafter"/>
</dbReference>
<feature type="transmembrane region" description="Helical" evidence="6">
    <location>
        <begin position="225"/>
        <end position="243"/>
    </location>
</feature>
<keyword evidence="5 6" id="KW-0472">Membrane</keyword>
<evidence type="ECO:0000256" key="1">
    <source>
        <dbReference type="ARBA" id="ARBA00004141"/>
    </source>
</evidence>
<accession>A0A9P5CIP0</accession>
<feature type="transmembrane region" description="Helical" evidence="6">
    <location>
        <begin position="119"/>
        <end position="138"/>
    </location>
</feature>
<keyword evidence="3 6" id="KW-0812">Transmembrane</keyword>
<proteinExistence type="inferred from homology"/>
<dbReference type="InterPro" id="IPR051633">
    <property type="entry name" value="AceTr"/>
</dbReference>
<dbReference type="Pfam" id="PF01184">
    <property type="entry name" value="Gpr1_Fun34_YaaH"/>
    <property type="match status" value="1"/>
</dbReference>
<feature type="transmembrane region" description="Helical" evidence="6">
    <location>
        <begin position="158"/>
        <end position="178"/>
    </location>
</feature>
<gene>
    <name evidence="7" type="ORF">CFAM422_000744</name>
</gene>
<protein>
    <submittedName>
        <fullName evidence="7">Protein alcS</fullName>
    </submittedName>
</protein>
<evidence type="ECO:0000256" key="2">
    <source>
        <dbReference type="ARBA" id="ARBA00005587"/>
    </source>
</evidence>
<feature type="transmembrane region" description="Helical" evidence="6">
    <location>
        <begin position="88"/>
        <end position="112"/>
    </location>
</feature>
<keyword evidence="4 6" id="KW-1133">Transmembrane helix</keyword>
<dbReference type="AlphaFoldDB" id="A0A9P5CIP0"/>
<feature type="transmembrane region" description="Helical" evidence="6">
    <location>
        <begin position="185"/>
        <end position="205"/>
    </location>
</feature>
<evidence type="ECO:0000313" key="8">
    <source>
        <dbReference type="Proteomes" id="UP000801864"/>
    </source>
</evidence>
<dbReference type="GO" id="GO:0015123">
    <property type="term" value="F:acetate transmembrane transporter activity"/>
    <property type="evidence" value="ECO:0007669"/>
    <property type="project" value="TreeGrafter"/>
</dbReference>
<dbReference type="InterPro" id="IPR000791">
    <property type="entry name" value="Gpr1/Fun34/SatP-like"/>
</dbReference>
<evidence type="ECO:0000256" key="3">
    <source>
        <dbReference type="ARBA" id="ARBA00022692"/>
    </source>
</evidence>
<comment type="similarity">
    <text evidence="2">Belongs to the acetate uptake transporter (AceTr) (TC 2.A.96) family.</text>
</comment>
<comment type="caution">
    <text evidence="7">The sequence shown here is derived from an EMBL/GenBank/DDBJ whole genome shotgun (WGS) entry which is preliminary data.</text>
</comment>
<comment type="subcellular location">
    <subcellularLocation>
        <location evidence="1">Membrane</location>
        <topology evidence="1">Multi-pass membrane protein</topology>
    </subcellularLocation>
</comment>
<name>A0A9P5CIP0_9HYPO</name>